<comment type="catalytic activity">
    <reaction evidence="8">
        <text>a 2'-deoxycytidine in DNA + S-adenosyl-L-methionine = an N(4)-methyl-2'-deoxycytidine in DNA + S-adenosyl-L-homocysteine + H(+)</text>
        <dbReference type="Rhea" id="RHEA:16857"/>
        <dbReference type="Rhea" id="RHEA-COMP:11369"/>
        <dbReference type="Rhea" id="RHEA-COMP:13674"/>
        <dbReference type="ChEBI" id="CHEBI:15378"/>
        <dbReference type="ChEBI" id="CHEBI:57856"/>
        <dbReference type="ChEBI" id="CHEBI:59789"/>
        <dbReference type="ChEBI" id="CHEBI:85452"/>
        <dbReference type="ChEBI" id="CHEBI:137933"/>
        <dbReference type="EC" id="2.1.1.113"/>
    </reaction>
</comment>
<dbReference type="EC" id="2.1.1.113" evidence="2"/>
<evidence type="ECO:0000256" key="3">
    <source>
        <dbReference type="ARBA" id="ARBA00022603"/>
    </source>
</evidence>
<reference evidence="10 11" key="1">
    <citation type="journal article" date="2011" name="ISME J.">
        <title>Community ecology of hot spring cyanobacterial mats: predominant populations and their functional potential.</title>
        <authorList>
            <person name="Klatt C.G."/>
            <person name="Wood J.M."/>
            <person name="Rusch D.B."/>
            <person name="Bateson M.M."/>
            <person name="Hamamura N."/>
            <person name="Heidelberg J.F."/>
            <person name="Grossman A.R."/>
            <person name="Bhaya D."/>
            <person name="Cohan F.M."/>
            <person name="Kuhl M."/>
            <person name="Bryant D.A."/>
            <person name="Ward D.M."/>
        </authorList>
    </citation>
    <scope>NUCLEOTIDE SEQUENCE [LARGE SCALE GENOMIC DNA]</scope>
    <source>
        <strain evidence="10">OS</strain>
    </source>
</reference>
<comment type="similarity">
    <text evidence="1">Belongs to the N(4)/N(6)-methyltransferase family. N(4) subfamily.</text>
</comment>
<dbReference type="InterPro" id="IPR002941">
    <property type="entry name" value="DNA_methylase_N4/N6"/>
</dbReference>
<feature type="domain" description="DNA methylase N-4/N-6" evidence="9">
    <location>
        <begin position="38"/>
        <end position="115"/>
    </location>
</feature>
<dbReference type="SUPFAM" id="SSF53335">
    <property type="entry name" value="S-adenosyl-L-methionine-dependent methyltransferases"/>
    <property type="match status" value="3"/>
</dbReference>
<sequence length="416" mass="48102">MEVILKNSIIEHIIKKKNTKNLFEQDSNIQTEIITINGEEIPIFIDEFWTSKQRQAHSLHEISYRACFKPQLPHFFIKALTNEKSVVYDPFNGRGTTVLEAALLNRSIIANDINPLSIILSKPRLFIPDVESLKKRLLQIPINYELKADIDLSMFYHPKTEAEIISLKNYLKEKEINQQKDEIDYWIQMVATNRLTGHSANFFSVYTLPPNQAISPEKQKKINLLKNQKPEYKDTRSIILKKTYDLLKDITSKQISQLKTIGHNALFLNKDARFTDEIPDEFVDLTITSPPFLDVVQYADDNWLRCWFNHIDAEEVGKKMTITGKVEDWKNVMKDVFKQLFRITKTGGYVAFEVGEVRNGKVKLEEIVAPVGMEVGFKCECIIVNKQIFTKTSNIWGVSNNKKGTNTNRIVVFKKL</sequence>
<dbReference type="GO" id="GO:0032259">
    <property type="term" value="P:methylation"/>
    <property type="evidence" value="ECO:0007669"/>
    <property type="project" value="UniProtKB-KW"/>
</dbReference>
<proteinExistence type="inferred from homology"/>
<gene>
    <name evidence="10" type="ORF">D0433_05350</name>
</gene>
<evidence type="ECO:0000256" key="4">
    <source>
        <dbReference type="ARBA" id="ARBA00022679"/>
    </source>
</evidence>
<evidence type="ECO:0000313" key="11">
    <source>
        <dbReference type="Proteomes" id="UP000266389"/>
    </source>
</evidence>
<keyword evidence="4 10" id="KW-0808">Transferase</keyword>
<keyword evidence="6" id="KW-0680">Restriction system</keyword>
<evidence type="ECO:0000256" key="7">
    <source>
        <dbReference type="ARBA" id="ARBA00023125"/>
    </source>
</evidence>
<evidence type="ECO:0000256" key="2">
    <source>
        <dbReference type="ARBA" id="ARBA00012185"/>
    </source>
</evidence>
<evidence type="ECO:0000256" key="8">
    <source>
        <dbReference type="ARBA" id="ARBA00049120"/>
    </source>
</evidence>
<evidence type="ECO:0000256" key="5">
    <source>
        <dbReference type="ARBA" id="ARBA00022691"/>
    </source>
</evidence>
<accession>A0A395M0X9</accession>
<protein>
    <recommendedName>
        <fullName evidence="2">site-specific DNA-methyltransferase (cytosine-N(4)-specific)</fullName>
        <ecNumber evidence="2">2.1.1.113</ecNumber>
    </recommendedName>
</protein>
<dbReference type="Gene3D" id="3.40.50.150">
    <property type="entry name" value="Vaccinia Virus protein VP39"/>
    <property type="match status" value="2"/>
</dbReference>
<dbReference type="Proteomes" id="UP000266389">
    <property type="component" value="Unassembled WGS sequence"/>
</dbReference>
<evidence type="ECO:0000256" key="1">
    <source>
        <dbReference type="ARBA" id="ARBA00010203"/>
    </source>
</evidence>
<dbReference type="GO" id="GO:0009307">
    <property type="term" value="P:DNA restriction-modification system"/>
    <property type="evidence" value="ECO:0007669"/>
    <property type="project" value="UniProtKB-KW"/>
</dbReference>
<dbReference type="GO" id="GO:0015667">
    <property type="term" value="F:site-specific DNA-methyltransferase (cytosine-N4-specific) activity"/>
    <property type="evidence" value="ECO:0007669"/>
    <property type="project" value="UniProtKB-EC"/>
</dbReference>
<evidence type="ECO:0000259" key="9">
    <source>
        <dbReference type="Pfam" id="PF01555"/>
    </source>
</evidence>
<dbReference type="Pfam" id="PF01555">
    <property type="entry name" value="N6_N4_Mtase"/>
    <property type="match status" value="1"/>
</dbReference>
<dbReference type="AlphaFoldDB" id="A0A395M0X9"/>
<comment type="caution">
    <text evidence="10">The sequence shown here is derived from an EMBL/GenBank/DDBJ whole genome shotgun (WGS) entry which is preliminary data.</text>
</comment>
<dbReference type="InterPro" id="IPR017985">
    <property type="entry name" value="MeTrfase_CN4_CS"/>
</dbReference>
<keyword evidence="7" id="KW-0238">DNA-binding</keyword>
<dbReference type="GO" id="GO:0003677">
    <property type="term" value="F:DNA binding"/>
    <property type="evidence" value="ECO:0007669"/>
    <property type="project" value="UniProtKB-KW"/>
</dbReference>
<evidence type="ECO:0000256" key="6">
    <source>
        <dbReference type="ARBA" id="ARBA00022747"/>
    </source>
</evidence>
<evidence type="ECO:0000313" key="10">
    <source>
        <dbReference type="EMBL" id="RFM24416.1"/>
    </source>
</evidence>
<organism evidence="10 11">
    <name type="scientific">Candidatus Thermochlorobacter aerophilus</name>
    <dbReference type="NCBI Taxonomy" id="1868324"/>
    <lineage>
        <taxon>Bacteria</taxon>
        <taxon>Pseudomonadati</taxon>
        <taxon>Chlorobiota</taxon>
        <taxon>Chlorobiia</taxon>
        <taxon>Chlorobiales</taxon>
        <taxon>Candidatus Thermochlorobacteriaceae</taxon>
        <taxon>Candidatus Thermochlorobacter</taxon>
    </lineage>
</organism>
<dbReference type="InterPro" id="IPR029063">
    <property type="entry name" value="SAM-dependent_MTases_sf"/>
</dbReference>
<name>A0A395M0X9_9BACT</name>
<dbReference type="PROSITE" id="PS00093">
    <property type="entry name" value="N4_MTASE"/>
    <property type="match status" value="1"/>
</dbReference>
<keyword evidence="5" id="KW-0949">S-adenosyl-L-methionine</keyword>
<dbReference type="GO" id="GO:0008170">
    <property type="term" value="F:N-methyltransferase activity"/>
    <property type="evidence" value="ECO:0007669"/>
    <property type="project" value="InterPro"/>
</dbReference>
<keyword evidence="3 10" id="KW-0489">Methyltransferase</keyword>
<dbReference type="EMBL" id="PHFL01000039">
    <property type="protein sequence ID" value="RFM24416.1"/>
    <property type="molecule type" value="Genomic_DNA"/>
</dbReference>